<dbReference type="GO" id="GO:0005770">
    <property type="term" value="C:late endosome"/>
    <property type="evidence" value="ECO:0007669"/>
    <property type="project" value="TreeGrafter"/>
</dbReference>
<feature type="compositionally biased region" description="Low complexity" evidence="3">
    <location>
        <begin position="226"/>
        <end position="248"/>
    </location>
</feature>
<gene>
    <name evidence="5" type="ORF">KI387_016699</name>
</gene>
<feature type="domain" description="Vacuolar protein sorting-associated protein 8 central" evidence="4">
    <location>
        <begin position="524"/>
        <end position="708"/>
    </location>
</feature>
<dbReference type="GO" id="GO:0006623">
    <property type="term" value="P:protein targeting to vacuole"/>
    <property type="evidence" value="ECO:0007669"/>
    <property type="project" value="InterPro"/>
</dbReference>
<evidence type="ECO:0000256" key="2">
    <source>
        <dbReference type="PROSITE-ProRule" id="PRU00221"/>
    </source>
</evidence>
<dbReference type="InterPro" id="IPR036322">
    <property type="entry name" value="WD40_repeat_dom_sf"/>
</dbReference>
<comment type="similarity">
    <text evidence="1">Belongs to the VPS8 family.</text>
</comment>
<dbReference type="GO" id="GO:0030897">
    <property type="term" value="C:HOPS complex"/>
    <property type="evidence" value="ECO:0007669"/>
    <property type="project" value="TreeGrafter"/>
</dbReference>
<dbReference type="Gene3D" id="2.130.10.10">
    <property type="entry name" value="YVTN repeat-like/Quinoprotein amine dehydrogenase"/>
    <property type="match status" value="1"/>
</dbReference>
<evidence type="ECO:0000259" key="4">
    <source>
        <dbReference type="Pfam" id="PF12816"/>
    </source>
</evidence>
<dbReference type="InterPro" id="IPR025941">
    <property type="entry name" value="Vps8_central_dom"/>
</dbReference>
<dbReference type="InterPro" id="IPR045111">
    <property type="entry name" value="Vps41/Vps8"/>
</dbReference>
<sequence>AFTLGSPVEKSQPAVTSMCFNQQGDLLLVGYGNGSLTLWDLQRQTVAKIITGEHSSPIVHTLFLGQDLQNARQFKAISGDSKGLVLLHTFVVLPLLRRFSVTTQCLFDGQRTGTVLSMSALLVDESQTGVSNASHGGPSLSPGSLGSMMGGVVVGVVGGETGKKLFSDSPPSEEAGGVVIFVTQQTALVVRLTPSLEVYAKLSRPDGIREGAMPYTAWRRIPNQHGSSSRKSNSNSTSNGNTDSETSGLPPMQEGALTKVSHDTEDLNGKASLLAITWDRKVQVAQLVKSELQVRREWNLDSTALGVAWLDEQILVILTSKGQLCLFTKEGMELDRSRLPIEDGGLDSAVIYHTYFVNSFGNPEKSYQNSIAVRGAALYLLGPSQLFRSRLLPWKERIQALQDAGDWMGALHLAMELYDGNAQGVIGLPRTLDALREAIMPFLLQLLSAYVDEAFSYISLAFSNQHGKLEADVQIKDTVYVQIKEQFARVGGVAIEFCVHIKKTDVLFDSILSKFLGVQHGGTFLELLEPYILKDMLGGLPPEVMQALVEHYSQKGWLQRIEQCVLHMDIASLDFNQVVRLCREHGLYSALIYLFNRGLDDFKAPLEELLAVAQDQKRPNAQAFGYKMLVYLKYCFLGLAFPPGHGNLPSDRLPSLRTNLMQFLLERTSTVRSQFKISSEFSSQPYPNLCYLLWLDTEATLEVLNCAFLEEEYLKMKETDLSSSYGINSEKQKLKPALHETPSNEMEEFDNGFPLVQTLINALTEILQMNFSGTLRLPNAERLNSKGYDKVWPSRKDTGSLLEFIACFVACRHATVSRGMLTHIIEYLASKSDIATRDTLDGCNGDNISRGREKLMIALLKGVPESEWDSAYTLELAQKAQFYQVSSLIYMLKGEYIAALDSYIKDVGEPVYAFAFISNMLRQLADVNALTLTDFRSAVRRRIPDLIQLSRESTFVLVLEHFDKENQEIMSELSPHPKLLFLYLKTIIDVRSHGVPKYPSPTLENNSKISLFGMKGLDQSKELKGYLDRISNLPEYVQRHGIEVTDEMAELYLEMMDHSVHGFFSVDMTRSLGYASKDLPENDEPKNYWASMPREE</sequence>
<evidence type="ECO:0000313" key="6">
    <source>
        <dbReference type="Proteomes" id="UP000824469"/>
    </source>
</evidence>
<evidence type="ECO:0000313" key="5">
    <source>
        <dbReference type="EMBL" id="KAH9322060.1"/>
    </source>
</evidence>
<proteinExistence type="inferred from homology"/>
<dbReference type="PROSITE" id="PS50082">
    <property type="entry name" value="WD_REPEATS_2"/>
    <property type="match status" value="1"/>
</dbReference>
<dbReference type="OMA" id="NAAVHYV"/>
<name>A0AA38GHG5_TAXCH</name>
<dbReference type="InterPro" id="IPR001680">
    <property type="entry name" value="WD40_rpt"/>
</dbReference>
<dbReference type="EMBL" id="JAHRHJ020000003">
    <property type="protein sequence ID" value="KAH9322060.1"/>
    <property type="molecule type" value="Genomic_DNA"/>
</dbReference>
<organism evidence="5 6">
    <name type="scientific">Taxus chinensis</name>
    <name type="common">Chinese yew</name>
    <name type="synonym">Taxus wallichiana var. chinensis</name>
    <dbReference type="NCBI Taxonomy" id="29808"/>
    <lineage>
        <taxon>Eukaryota</taxon>
        <taxon>Viridiplantae</taxon>
        <taxon>Streptophyta</taxon>
        <taxon>Embryophyta</taxon>
        <taxon>Tracheophyta</taxon>
        <taxon>Spermatophyta</taxon>
        <taxon>Pinopsida</taxon>
        <taxon>Pinidae</taxon>
        <taxon>Conifers II</taxon>
        <taxon>Cupressales</taxon>
        <taxon>Taxaceae</taxon>
        <taxon>Taxus</taxon>
    </lineage>
</organism>
<keyword evidence="2" id="KW-0853">WD repeat</keyword>
<evidence type="ECO:0000256" key="3">
    <source>
        <dbReference type="SAM" id="MobiDB-lite"/>
    </source>
</evidence>
<dbReference type="PANTHER" id="PTHR12616">
    <property type="entry name" value="VACUOLAR PROTEIN SORTING VPS41"/>
    <property type="match status" value="1"/>
</dbReference>
<dbReference type="AlphaFoldDB" id="A0AA38GHG5"/>
<feature type="non-terminal residue" evidence="5">
    <location>
        <position position="1096"/>
    </location>
</feature>
<feature type="region of interest" description="Disordered" evidence="3">
    <location>
        <begin position="220"/>
        <end position="254"/>
    </location>
</feature>
<accession>A0AA38GHG5</accession>
<dbReference type="InterPro" id="IPR015943">
    <property type="entry name" value="WD40/YVTN_repeat-like_dom_sf"/>
</dbReference>
<evidence type="ECO:0000256" key="1">
    <source>
        <dbReference type="ARBA" id="ARBA00009422"/>
    </source>
</evidence>
<keyword evidence="6" id="KW-1185">Reference proteome</keyword>
<comment type="caution">
    <text evidence="5">The sequence shown here is derived from an EMBL/GenBank/DDBJ whole genome shotgun (WGS) entry which is preliminary data.</text>
</comment>
<dbReference type="PANTHER" id="PTHR12616:SF8">
    <property type="entry name" value="VACUOLAR PROTEIN SORTING-ASSOCIATED PROTEIN 8 HOMOLOG"/>
    <property type="match status" value="1"/>
</dbReference>
<dbReference type="SUPFAM" id="SSF50978">
    <property type="entry name" value="WD40 repeat-like"/>
    <property type="match status" value="1"/>
</dbReference>
<dbReference type="Pfam" id="PF23410">
    <property type="entry name" value="Beta-prop_VPS8"/>
    <property type="match status" value="1"/>
</dbReference>
<dbReference type="Pfam" id="PF12816">
    <property type="entry name" value="TPR_Vps8"/>
    <property type="match status" value="1"/>
</dbReference>
<feature type="region of interest" description="Disordered" evidence="3">
    <location>
        <begin position="1075"/>
        <end position="1096"/>
    </location>
</feature>
<dbReference type="GO" id="GO:0034058">
    <property type="term" value="P:endosomal vesicle fusion"/>
    <property type="evidence" value="ECO:0007669"/>
    <property type="project" value="TreeGrafter"/>
</dbReference>
<feature type="repeat" description="WD" evidence="2">
    <location>
        <begin position="8"/>
        <end position="49"/>
    </location>
</feature>
<dbReference type="Proteomes" id="UP000824469">
    <property type="component" value="Unassembled WGS sequence"/>
</dbReference>
<protein>
    <recommendedName>
        <fullName evidence="4">Vacuolar protein sorting-associated protein 8 central domain-containing protein</fullName>
    </recommendedName>
</protein>
<reference evidence="5 6" key="1">
    <citation type="journal article" date="2021" name="Nat. Plants">
        <title>The Taxus genome provides insights into paclitaxel biosynthesis.</title>
        <authorList>
            <person name="Xiong X."/>
            <person name="Gou J."/>
            <person name="Liao Q."/>
            <person name="Li Y."/>
            <person name="Zhou Q."/>
            <person name="Bi G."/>
            <person name="Li C."/>
            <person name="Du R."/>
            <person name="Wang X."/>
            <person name="Sun T."/>
            <person name="Guo L."/>
            <person name="Liang H."/>
            <person name="Lu P."/>
            <person name="Wu Y."/>
            <person name="Zhang Z."/>
            <person name="Ro D.K."/>
            <person name="Shang Y."/>
            <person name="Huang S."/>
            <person name="Yan J."/>
        </authorList>
    </citation>
    <scope>NUCLEOTIDE SEQUENCE [LARGE SCALE GENOMIC DNA]</scope>
    <source>
        <strain evidence="5">Ta-2019</strain>
    </source>
</reference>